<organism evidence="1">
    <name type="scientific">Picocystis salinarum</name>
    <dbReference type="NCBI Taxonomy" id="88271"/>
    <lineage>
        <taxon>Eukaryota</taxon>
        <taxon>Viridiplantae</taxon>
        <taxon>Chlorophyta</taxon>
        <taxon>Picocystophyceae</taxon>
        <taxon>Picocystales</taxon>
        <taxon>Picocystaceae</taxon>
        <taxon>Picocystis</taxon>
    </lineage>
</organism>
<dbReference type="EMBL" id="HBIS01001253">
    <property type="protein sequence ID" value="CAE0607275.1"/>
    <property type="molecule type" value="Transcribed_RNA"/>
</dbReference>
<gene>
    <name evidence="1" type="ORF">PSAL00342_LOCUS1092</name>
</gene>
<proteinExistence type="predicted"/>
<accession>A0A7S3U9G2</accession>
<evidence type="ECO:0000313" key="1">
    <source>
        <dbReference type="EMBL" id="CAE0607275.1"/>
    </source>
</evidence>
<reference evidence="1" key="1">
    <citation type="submission" date="2021-01" db="EMBL/GenBank/DDBJ databases">
        <authorList>
            <person name="Corre E."/>
            <person name="Pelletier E."/>
            <person name="Niang G."/>
            <person name="Scheremetjew M."/>
            <person name="Finn R."/>
            <person name="Kale V."/>
            <person name="Holt S."/>
            <person name="Cochrane G."/>
            <person name="Meng A."/>
            <person name="Brown T."/>
            <person name="Cohen L."/>
        </authorList>
    </citation>
    <scope>NUCLEOTIDE SEQUENCE</scope>
    <source>
        <strain evidence="1">CCMP1897</strain>
    </source>
</reference>
<sequence>MEATGGADEYHRAMRALERSTWNGAEEGYAALAREAEAWSFQVMKRTTKKNAMYLHCARCNKELRDREMERNNQEQEGNKRPKYPKQYTGWRAKLSHDAAKQWTLEILHEEHAHHHVVRTQSLVENRGMEKKRTVESKQETADHVENAAERNMDELTSHCATLNAMAVLLTKDHPEKLEELKLDLAQVLEKYKEWEAKAETQLVADAQPPSKRRR</sequence>
<name>A0A7S3U9G2_9CHLO</name>
<protein>
    <submittedName>
        <fullName evidence="1">Uncharacterized protein</fullName>
    </submittedName>
</protein>
<dbReference type="AlphaFoldDB" id="A0A7S3U9G2"/>